<evidence type="ECO:0000313" key="1">
    <source>
        <dbReference type="EMBL" id="KYD17368.1"/>
    </source>
</evidence>
<accession>A0A150LYP9</accession>
<protein>
    <submittedName>
        <fullName evidence="1">Uncharacterized protein</fullName>
    </submittedName>
</protein>
<reference evidence="1 2" key="1">
    <citation type="submission" date="2016-01" db="EMBL/GenBank/DDBJ databases">
        <title>Draft Genome Sequences of Seven Thermophilic Sporeformers Isolated from Foods.</title>
        <authorList>
            <person name="Berendsen E.M."/>
            <person name="Wells-Bennik M.H."/>
            <person name="Krawcyk A.O."/>
            <person name="De Jong A."/>
            <person name="Holsappel S."/>
            <person name="Eijlander R.T."/>
            <person name="Kuipers O.P."/>
        </authorList>
    </citation>
    <scope>NUCLEOTIDE SEQUENCE [LARGE SCALE GENOMIC DNA]</scope>
    <source>
        <strain evidence="1 2">B4119</strain>
    </source>
</reference>
<dbReference type="Pfam" id="PF20111">
    <property type="entry name" value="DUF6501"/>
    <property type="match status" value="1"/>
</dbReference>
<organism evidence="1 2">
    <name type="scientific">Saccharococcus caldoxylosilyticus</name>
    <dbReference type="NCBI Taxonomy" id="81408"/>
    <lineage>
        <taxon>Bacteria</taxon>
        <taxon>Bacillati</taxon>
        <taxon>Bacillota</taxon>
        <taxon>Bacilli</taxon>
        <taxon>Bacillales</taxon>
        <taxon>Anoxybacillaceae</taxon>
        <taxon>Saccharococcus</taxon>
    </lineage>
</organism>
<gene>
    <name evidence="1" type="ORF">B4119_2077</name>
</gene>
<name>A0A150LYP9_9BACL</name>
<dbReference type="STRING" id="81408.B4119_2077"/>
<dbReference type="InterPro" id="IPR045447">
    <property type="entry name" value="DUF6501"/>
</dbReference>
<dbReference type="PATRIC" id="fig|81408.3.peg.2663"/>
<dbReference type="EMBL" id="LQYS01000026">
    <property type="protein sequence ID" value="KYD17368.1"/>
    <property type="molecule type" value="Genomic_DNA"/>
</dbReference>
<proteinExistence type="predicted"/>
<comment type="caution">
    <text evidence="1">The sequence shown here is derived from an EMBL/GenBank/DDBJ whole genome shotgun (WGS) entry which is preliminary data.</text>
</comment>
<sequence length="99" mass="11613">MAILLILQPNRNIAKMGVVMMTEKGESNMIHQTWLKRPTLKKVKCVHTNAEKYIVDHVLTPGKTYEVKNETEEFYFIIDNTGKIGGFYKDYFEEVREEK</sequence>
<evidence type="ECO:0000313" key="2">
    <source>
        <dbReference type="Proteomes" id="UP000075455"/>
    </source>
</evidence>
<dbReference type="Proteomes" id="UP000075455">
    <property type="component" value="Unassembled WGS sequence"/>
</dbReference>
<dbReference type="eggNOG" id="ENOG5032YU3">
    <property type="taxonomic scope" value="Bacteria"/>
</dbReference>
<dbReference type="AlphaFoldDB" id="A0A150LYP9"/>